<evidence type="ECO:0000259" key="1">
    <source>
        <dbReference type="SMART" id="SM00849"/>
    </source>
</evidence>
<evidence type="ECO:0000313" key="2">
    <source>
        <dbReference type="EMBL" id="MCC2031236.1"/>
    </source>
</evidence>
<dbReference type="SMART" id="SM00849">
    <property type="entry name" value="Lactamase_B"/>
    <property type="match status" value="1"/>
</dbReference>
<dbReference type="PANTHER" id="PTHR42951">
    <property type="entry name" value="METALLO-BETA-LACTAMASE DOMAIN-CONTAINING"/>
    <property type="match status" value="1"/>
</dbReference>
<sequence>MSIVHPLVAPWGRFSLRSFYIDAPKPAIIDTGVTESPANMAAQLETLGRSVADVRWILLTHGHIDHMGGTTGLYERTGRQADVVIHEADVAFLRSREAHVEEWRQGRGRWLTDPEGEAHEIELLRAAIDGEMEPSIIVTGGETLALGDGIEMRVHSIPGHTEGAVAYELVGHGDVFVGDAVQAYGAASGFPGYEDPDRYRASLEYLRDVVRPERLYMGHPYRRADGTPFPEVLDAADAIEAIQGSIDNEARIRAAVRGRLEAGAVATDSPYSPFEAVADELGYSGDPTLEPAPFFTTMNAYVAHFGGANSPRSVR</sequence>
<feature type="domain" description="Metallo-beta-lactamase" evidence="1">
    <location>
        <begin position="15"/>
        <end position="219"/>
    </location>
</feature>
<evidence type="ECO:0000313" key="3">
    <source>
        <dbReference type="Proteomes" id="UP001139354"/>
    </source>
</evidence>
<reference evidence="2" key="1">
    <citation type="submission" date="2021-04" db="EMBL/GenBank/DDBJ databases">
        <title>Microbacterium tenobrionis sp. nov. and Microbacterium allomyrinae sp. nov., isolated from larvae of Tenobrio molitor and Allomyrina dichotoma, respectively.</title>
        <authorList>
            <person name="Lee S.D."/>
        </authorList>
    </citation>
    <scope>NUCLEOTIDE SEQUENCE</scope>
    <source>
        <strain evidence="2">BWT-G7</strain>
    </source>
</reference>
<proteinExistence type="predicted"/>
<name>A0A9X1LT66_9MICO</name>
<dbReference type="InterPro" id="IPR050855">
    <property type="entry name" value="NDM-1-like"/>
</dbReference>
<dbReference type="EMBL" id="JAGTTN010000001">
    <property type="protein sequence ID" value="MCC2031236.1"/>
    <property type="molecule type" value="Genomic_DNA"/>
</dbReference>
<dbReference type="InterPro" id="IPR001279">
    <property type="entry name" value="Metallo-B-lactamas"/>
</dbReference>
<dbReference type="Gene3D" id="3.60.15.10">
    <property type="entry name" value="Ribonuclease Z/Hydroxyacylglutathione hydrolase-like"/>
    <property type="match status" value="1"/>
</dbReference>
<dbReference type="RefSeq" id="WP_229383123.1">
    <property type="nucleotide sequence ID" value="NZ_JAGTTN010000001.1"/>
</dbReference>
<comment type="caution">
    <text evidence="2">The sequence shown here is derived from an EMBL/GenBank/DDBJ whole genome shotgun (WGS) entry which is preliminary data.</text>
</comment>
<dbReference type="Pfam" id="PF00753">
    <property type="entry name" value="Lactamase_B"/>
    <property type="match status" value="1"/>
</dbReference>
<gene>
    <name evidence="2" type="ORF">KEC57_03460</name>
</gene>
<dbReference type="AlphaFoldDB" id="A0A9X1LT66"/>
<keyword evidence="3" id="KW-1185">Reference proteome</keyword>
<accession>A0A9X1LT66</accession>
<dbReference type="InterPro" id="IPR036866">
    <property type="entry name" value="RibonucZ/Hydroxyglut_hydro"/>
</dbReference>
<organism evidence="2 3">
    <name type="scientific">Microbacterium allomyrinae</name>
    <dbReference type="NCBI Taxonomy" id="2830666"/>
    <lineage>
        <taxon>Bacteria</taxon>
        <taxon>Bacillati</taxon>
        <taxon>Actinomycetota</taxon>
        <taxon>Actinomycetes</taxon>
        <taxon>Micrococcales</taxon>
        <taxon>Microbacteriaceae</taxon>
        <taxon>Microbacterium</taxon>
    </lineage>
</organism>
<protein>
    <submittedName>
        <fullName evidence="2">MBL fold metallo-hydrolase</fullName>
    </submittedName>
</protein>
<dbReference type="Proteomes" id="UP001139354">
    <property type="component" value="Unassembled WGS sequence"/>
</dbReference>
<dbReference type="SUPFAM" id="SSF56281">
    <property type="entry name" value="Metallo-hydrolase/oxidoreductase"/>
    <property type="match status" value="1"/>
</dbReference>